<dbReference type="InterPro" id="IPR000743">
    <property type="entry name" value="Glyco_hydro_28"/>
</dbReference>
<evidence type="ECO:0000256" key="6">
    <source>
        <dbReference type="ARBA" id="ARBA00023295"/>
    </source>
</evidence>
<dbReference type="STRING" id="1194695.A0A5A7UTD3"/>
<sequence>MMGLALLPFLLLLSLASTIQGQSIFDVTTYGAKPNTDITQALANAWTEACASTTPSTLLIPKGVYQLSQSNLKGPCKSVPIQVQVEGTLQAPIHTKGDGLVLFSYIDQLILSGSGVFDGQGKSGWEKNNCHKKKICTKLPMNLKFSFVTNSTVKDITSLDSKNFHINLLGCKNVTFQHVTIIAPDESPNTDGIHISSSEEIYILDSKIATGDDCVSVGDSNKQVTITNVTCGPGHGISIGSLGKYTKEKDVVGVTVKACKIFNTTNGVRIKTWPDSAVAFMASDMHFEDIEMENVSNPIIIDQEYCPWNQCNRKVPSKIKISNVSFKNIRGTSATPVAVKLVCSKSIPCEGVEVADINLTYSGNRGPIVSECANVMPTITGVQNPQICAKPATIGALANAWKDACTSTNPSKLLIPTGVYQLNQSILHGPCNSTIEVQMEGTLQAHPDPIGAGLVLFQYIDQLTVSGTGAFDGQGKGCKKNDTHLNKICNELPMNVRFSSITNSIVKDITSLDSNYFHINLLSCKNVTLQNVTIIASENSPNTDGIHVSRSEEINILNTQISTGADCVSVGGTNKQIVITNVTCGPGDGISIGSLGKYTKEKEVSGVAVKSCKLINTWNGVRIKTWPDSASAYTASDLHFEDIEMVNVSNPIIINQEYCSSNQCNNKIPSKIKILNVSFKNIRGTSATSVAVKFICSKDLPCEGVEVADIDLAYNGIEGQITSQCVNVIPIITGKQNPRACVEATPINPPSTTD</sequence>
<dbReference type="SUPFAM" id="SSF51126">
    <property type="entry name" value="Pectin lyase-like"/>
    <property type="match status" value="2"/>
</dbReference>
<dbReference type="OrthoDB" id="187139at2759"/>
<dbReference type="Gene3D" id="2.160.20.10">
    <property type="entry name" value="Single-stranded right-handed beta-helix, Pectin lyase-like"/>
    <property type="match status" value="2"/>
</dbReference>
<gene>
    <name evidence="11" type="ORF">E6C27_scaffold430G00800</name>
</gene>
<dbReference type="InterPro" id="IPR006626">
    <property type="entry name" value="PbH1"/>
</dbReference>
<dbReference type="FunFam" id="2.160.20.10:FF:000004">
    <property type="entry name" value="Pectin lyase-like superfamily protein"/>
    <property type="match status" value="2"/>
</dbReference>
<evidence type="ECO:0000256" key="10">
    <source>
        <dbReference type="SAM" id="SignalP"/>
    </source>
</evidence>
<feature type="chain" id="PRO_5022835104" evidence="10">
    <location>
        <begin position="22"/>
        <end position="754"/>
    </location>
</feature>
<evidence type="ECO:0000256" key="4">
    <source>
        <dbReference type="ARBA" id="ARBA00022525"/>
    </source>
</evidence>
<keyword evidence="6 9" id="KW-0326">Glycosidase</keyword>
<keyword evidence="3" id="KW-0134">Cell wall</keyword>
<dbReference type="GO" id="GO:0071555">
    <property type="term" value="P:cell wall organization"/>
    <property type="evidence" value="ECO:0007669"/>
    <property type="project" value="UniProtKB-KW"/>
</dbReference>
<feature type="signal peptide" evidence="10">
    <location>
        <begin position="1"/>
        <end position="21"/>
    </location>
</feature>
<evidence type="ECO:0000256" key="7">
    <source>
        <dbReference type="ARBA" id="ARBA00023316"/>
    </source>
</evidence>
<evidence type="ECO:0000256" key="3">
    <source>
        <dbReference type="ARBA" id="ARBA00022512"/>
    </source>
</evidence>
<name>A0A5A7UTD3_CUCMM</name>
<keyword evidence="10" id="KW-0732">Signal</keyword>
<comment type="subcellular location">
    <subcellularLocation>
        <location evidence="1">Secreted</location>
        <location evidence="1">Cell wall</location>
    </subcellularLocation>
</comment>
<feature type="active site" evidence="8">
    <location>
        <position position="235"/>
    </location>
</feature>
<dbReference type="Pfam" id="PF00295">
    <property type="entry name" value="Glyco_hydro_28"/>
    <property type="match status" value="2"/>
</dbReference>
<proteinExistence type="inferred from homology"/>
<accession>A0A5A7UTD3</accession>
<keyword evidence="7" id="KW-0961">Cell wall biogenesis/degradation</keyword>
<evidence type="ECO:0000256" key="1">
    <source>
        <dbReference type="ARBA" id="ARBA00004191"/>
    </source>
</evidence>
<evidence type="ECO:0000313" key="11">
    <source>
        <dbReference type="EMBL" id="KAA0059162.1"/>
    </source>
</evidence>
<evidence type="ECO:0000313" key="12">
    <source>
        <dbReference type="Proteomes" id="UP000321393"/>
    </source>
</evidence>
<comment type="caution">
    <text evidence="11">The sequence shown here is derived from an EMBL/GenBank/DDBJ whole genome shotgun (WGS) entry which is preliminary data.</text>
</comment>
<organism evidence="11 12">
    <name type="scientific">Cucumis melo var. makuwa</name>
    <name type="common">Oriental melon</name>
    <dbReference type="NCBI Taxonomy" id="1194695"/>
    <lineage>
        <taxon>Eukaryota</taxon>
        <taxon>Viridiplantae</taxon>
        <taxon>Streptophyta</taxon>
        <taxon>Embryophyta</taxon>
        <taxon>Tracheophyta</taxon>
        <taxon>Spermatophyta</taxon>
        <taxon>Magnoliopsida</taxon>
        <taxon>eudicotyledons</taxon>
        <taxon>Gunneridae</taxon>
        <taxon>Pentapetalae</taxon>
        <taxon>rosids</taxon>
        <taxon>fabids</taxon>
        <taxon>Cucurbitales</taxon>
        <taxon>Cucurbitaceae</taxon>
        <taxon>Benincaseae</taxon>
        <taxon>Cucumis</taxon>
    </lineage>
</organism>
<dbReference type="InterPro" id="IPR012334">
    <property type="entry name" value="Pectin_lyas_fold"/>
</dbReference>
<dbReference type="InterPro" id="IPR011050">
    <property type="entry name" value="Pectin_lyase_fold/virulence"/>
</dbReference>
<dbReference type="GO" id="GO:0004650">
    <property type="term" value="F:polygalacturonase activity"/>
    <property type="evidence" value="ECO:0007669"/>
    <property type="project" value="InterPro"/>
</dbReference>
<dbReference type="PROSITE" id="PS00502">
    <property type="entry name" value="POLYGALACTURONASE"/>
    <property type="match status" value="1"/>
</dbReference>
<dbReference type="Proteomes" id="UP000321393">
    <property type="component" value="Unassembled WGS sequence"/>
</dbReference>
<dbReference type="SMART" id="SM00710">
    <property type="entry name" value="PbH1"/>
    <property type="match status" value="11"/>
</dbReference>
<comment type="similarity">
    <text evidence="2 9">Belongs to the glycosyl hydrolase 28 family.</text>
</comment>
<evidence type="ECO:0000256" key="5">
    <source>
        <dbReference type="ARBA" id="ARBA00022801"/>
    </source>
</evidence>
<reference evidence="11 12" key="1">
    <citation type="submission" date="2019-08" db="EMBL/GenBank/DDBJ databases">
        <title>Draft genome sequences of two oriental melons (Cucumis melo L. var makuwa).</title>
        <authorList>
            <person name="Kwon S.-Y."/>
        </authorList>
    </citation>
    <scope>NUCLEOTIDE SEQUENCE [LARGE SCALE GENOMIC DNA]</scope>
    <source>
        <strain evidence="12">cv. SW 3</strain>
        <tissue evidence="11">Leaf</tissue>
    </source>
</reference>
<dbReference type="GO" id="GO:0005975">
    <property type="term" value="P:carbohydrate metabolic process"/>
    <property type="evidence" value="ECO:0007669"/>
    <property type="project" value="InterPro"/>
</dbReference>
<dbReference type="AlphaFoldDB" id="A0A5A7UTD3"/>
<dbReference type="EMBL" id="SSTE01006526">
    <property type="protein sequence ID" value="KAA0059162.1"/>
    <property type="molecule type" value="Genomic_DNA"/>
</dbReference>
<evidence type="ECO:0000256" key="8">
    <source>
        <dbReference type="PROSITE-ProRule" id="PRU10052"/>
    </source>
</evidence>
<keyword evidence="5 9" id="KW-0378">Hydrolase</keyword>
<evidence type="ECO:0000256" key="2">
    <source>
        <dbReference type="ARBA" id="ARBA00008834"/>
    </source>
</evidence>
<protein>
    <submittedName>
        <fullName evidence="11">Exopolygalacturonase-like</fullName>
    </submittedName>
</protein>
<dbReference type="PANTHER" id="PTHR31375">
    <property type="match status" value="1"/>
</dbReference>
<evidence type="ECO:0000256" key="9">
    <source>
        <dbReference type="RuleBase" id="RU361169"/>
    </source>
</evidence>
<keyword evidence="4" id="KW-0964">Secreted</keyword>